<organism evidence="4">
    <name type="scientific">Gloeochaete wittrockiana</name>
    <dbReference type="NCBI Taxonomy" id="38269"/>
    <lineage>
        <taxon>Eukaryota</taxon>
        <taxon>Glaucocystophyceae</taxon>
        <taxon>Gloeochaetales</taxon>
        <taxon>Gloeochaetaceae</taxon>
        <taxon>Gloeochaete</taxon>
    </lineage>
</organism>
<dbReference type="PANTHER" id="PTHR19836">
    <property type="entry name" value="30S RIBOSOMAL PROTEIN S14"/>
    <property type="match status" value="1"/>
</dbReference>
<dbReference type="Pfam" id="PF00253">
    <property type="entry name" value="Ribosomal_S14"/>
    <property type="match status" value="1"/>
</dbReference>
<dbReference type="GO" id="GO:0003735">
    <property type="term" value="F:structural constituent of ribosome"/>
    <property type="evidence" value="ECO:0007669"/>
    <property type="project" value="InterPro"/>
</dbReference>
<evidence type="ECO:0000313" key="4">
    <source>
        <dbReference type="EMBL" id="AIM52049.1"/>
    </source>
</evidence>
<keyword evidence="4" id="KW-0496">Mitochondrion</keyword>
<dbReference type="EMBL" id="KJ867410">
    <property type="protein sequence ID" value="AIM52049.1"/>
    <property type="molecule type" value="Genomic_DNA"/>
</dbReference>
<name>A0A096Y6V2_9EUKA</name>
<dbReference type="GeneID" id="20832932"/>
<keyword evidence="3" id="KW-0687">Ribonucleoprotein</keyword>
<dbReference type="SUPFAM" id="SSF57716">
    <property type="entry name" value="Glucocorticoid receptor-like (DNA-binding domain)"/>
    <property type="match status" value="1"/>
</dbReference>
<gene>
    <name evidence="4" type="primary">rps14</name>
</gene>
<dbReference type="GO" id="GO:0006412">
    <property type="term" value="P:translation"/>
    <property type="evidence" value="ECO:0007669"/>
    <property type="project" value="InterPro"/>
</dbReference>
<accession>A0A096Y6V2</accession>
<dbReference type="Gene3D" id="4.10.830.10">
    <property type="entry name" value="30s Ribosomal Protein S14, Chain N"/>
    <property type="match status" value="1"/>
</dbReference>
<sequence>MNKIVRDQLKRFNYHLNEVKVRVLQYENIQAVYAWPVGTQRKLKITNNFLKRYNINKIKNRCIYTGRSRSVLSSYKISRIKFRQEALSKSLPGVKLASW</sequence>
<reference evidence="4" key="2">
    <citation type="submission" date="2014-05" db="EMBL/GenBank/DDBJ databases">
        <authorList>
            <person name="Jackson C.J."/>
            <person name="Reyes-Prieto A."/>
        </authorList>
    </citation>
    <scope>NUCLEOTIDE SEQUENCE</scope>
    <source>
        <strain evidence="4">SAG 46.84</strain>
    </source>
</reference>
<dbReference type="AlphaFoldDB" id="A0A096Y6V2"/>
<evidence type="ECO:0000256" key="1">
    <source>
        <dbReference type="ARBA" id="ARBA00009083"/>
    </source>
</evidence>
<evidence type="ECO:0000256" key="3">
    <source>
        <dbReference type="ARBA" id="ARBA00023274"/>
    </source>
</evidence>
<reference evidence="4" key="1">
    <citation type="journal article" date="2014" name="Genome Biol. Evol.">
        <title>The mitochondrial genomes of the glaucophytes Gloeochaete wittrockiana and Cyanoptyche gloeocystis: multilocus phylogenetics suggests a monophyletic archaeplastida.</title>
        <authorList>
            <person name="Jackson C."/>
            <person name="Reyes-Prieto A."/>
        </authorList>
    </citation>
    <scope>NUCLEOTIDE SEQUENCE</scope>
    <source>
        <strain evidence="4">SAG 46.84</strain>
    </source>
</reference>
<keyword evidence="2 4" id="KW-0689">Ribosomal protein</keyword>
<geneLocation type="mitochondrion" evidence="4"/>
<proteinExistence type="inferred from homology"/>
<dbReference type="PANTHER" id="PTHR19836:SF19">
    <property type="entry name" value="SMALL RIBOSOMAL SUBUNIT PROTEIN US14M"/>
    <property type="match status" value="1"/>
</dbReference>
<dbReference type="InterPro" id="IPR043140">
    <property type="entry name" value="Ribosomal_uS14_sf"/>
</dbReference>
<evidence type="ECO:0000256" key="2">
    <source>
        <dbReference type="ARBA" id="ARBA00022980"/>
    </source>
</evidence>
<dbReference type="InterPro" id="IPR001209">
    <property type="entry name" value="Ribosomal_uS14"/>
</dbReference>
<comment type="similarity">
    <text evidence="1">Belongs to the universal ribosomal protein uS14 family.</text>
</comment>
<protein>
    <submittedName>
        <fullName evidence="4">Ribosomal protein S14</fullName>
    </submittedName>
</protein>
<dbReference type="GO" id="GO:0005763">
    <property type="term" value="C:mitochondrial small ribosomal subunit"/>
    <property type="evidence" value="ECO:0007669"/>
    <property type="project" value="TreeGrafter"/>
</dbReference>
<dbReference type="RefSeq" id="YP_009092463.1">
    <property type="nucleotide sequence ID" value="NC_025293.1"/>
</dbReference>